<dbReference type="GO" id="GO:0016705">
    <property type="term" value="F:oxidoreductase activity, acting on paired donors, with incorporation or reduction of molecular oxygen"/>
    <property type="evidence" value="ECO:0007669"/>
    <property type="project" value="InterPro"/>
</dbReference>
<comment type="subcellular location">
    <subcellularLocation>
        <location evidence="1">Membrane</location>
        <topology evidence="1">Single-pass membrane protein</topology>
    </subcellularLocation>
</comment>
<dbReference type="InterPro" id="IPR036396">
    <property type="entry name" value="Cyt_P450_sf"/>
</dbReference>
<evidence type="ECO:0000256" key="7">
    <source>
        <dbReference type="ARBA" id="ARBA00023002"/>
    </source>
</evidence>
<accession>A0AA87Z7K3</accession>
<name>A0AA87Z7K3_FICCA</name>
<comment type="similarity">
    <text evidence="2 12">Belongs to the cytochrome P450 family.</text>
</comment>
<evidence type="ECO:0000313" key="15">
    <source>
        <dbReference type="Proteomes" id="UP001187192"/>
    </source>
</evidence>
<evidence type="ECO:0000256" key="5">
    <source>
        <dbReference type="ARBA" id="ARBA00022723"/>
    </source>
</evidence>
<comment type="cofactor">
    <cofactor evidence="11">
        <name>heme</name>
        <dbReference type="ChEBI" id="CHEBI:30413"/>
    </cofactor>
</comment>
<keyword evidence="9 12" id="KW-0503">Monooxygenase</keyword>
<reference evidence="14" key="1">
    <citation type="submission" date="2023-07" db="EMBL/GenBank/DDBJ databases">
        <title>draft genome sequence of fig (Ficus carica).</title>
        <authorList>
            <person name="Takahashi T."/>
            <person name="Nishimura K."/>
        </authorList>
    </citation>
    <scope>NUCLEOTIDE SEQUENCE</scope>
</reference>
<keyword evidence="3 11" id="KW-0349">Heme</keyword>
<organism evidence="14 15">
    <name type="scientific">Ficus carica</name>
    <name type="common">Common fig</name>
    <dbReference type="NCBI Taxonomy" id="3494"/>
    <lineage>
        <taxon>Eukaryota</taxon>
        <taxon>Viridiplantae</taxon>
        <taxon>Streptophyta</taxon>
        <taxon>Embryophyta</taxon>
        <taxon>Tracheophyta</taxon>
        <taxon>Spermatophyta</taxon>
        <taxon>Magnoliopsida</taxon>
        <taxon>eudicotyledons</taxon>
        <taxon>Gunneridae</taxon>
        <taxon>Pentapetalae</taxon>
        <taxon>rosids</taxon>
        <taxon>fabids</taxon>
        <taxon>Rosales</taxon>
        <taxon>Moraceae</taxon>
        <taxon>Ficeae</taxon>
        <taxon>Ficus</taxon>
    </lineage>
</organism>
<dbReference type="Gene3D" id="1.10.630.10">
    <property type="entry name" value="Cytochrome P450"/>
    <property type="match status" value="2"/>
</dbReference>
<dbReference type="InterPro" id="IPR050665">
    <property type="entry name" value="Cytochrome_P450_Monooxygen"/>
</dbReference>
<dbReference type="GO" id="GO:0020037">
    <property type="term" value="F:heme binding"/>
    <property type="evidence" value="ECO:0007669"/>
    <property type="project" value="InterPro"/>
</dbReference>
<dbReference type="PANTHER" id="PTHR24282:SF196">
    <property type="entry name" value="CYTOCHROME P450 714C2"/>
    <property type="match status" value="1"/>
</dbReference>
<dbReference type="PROSITE" id="PS00086">
    <property type="entry name" value="CYTOCHROME_P450"/>
    <property type="match status" value="1"/>
</dbReference>
<dbReference type="SUPFAM" id="SSF48264">
    <property type="entry name" value="Cytochrome P450"/>
    <property type="match status" value="1"/>
</dbReference>
<dbReference type="AlphaFoldDB" id="A0AA87Z7K3"/>
<dbReference type="InterPro" id="IPR017972">
    <property type="entry name" value="Cyt_P450_CS"/>
</dbReference>
<keyword evidence="4 13" id="KW-0812">Transmembrane</keyword>
<feature type="transmembrane region" description="Helical" evidence="13">
    <location>
        <begin position="12"/>
        <end position="31"/>
    </location>
</feature>
<comment type="caution">
    <text evidence="14">The sequence shown here is derived from an EMBL/GenBank/DDBJ whole genome shotgun (WGS) entry which is preliminary data.</text>
</comment>
<dbReference type="EMBL" id="BTGU01000001">
    <property type="protein sequence ID" value="GMN25980.1"/>
    <property type="molecule type" value="Genomic_DNA"/>
</dbReference>
<evidence type="ECO:0000256" key="1">
    <source>
        <dbReference type="ARBA" id="ARBA00004167"/>
    </source>
</evidence>
<evidence type="ECO:0000256" key="12">
    <source>
        <dbReference type="RuleBase" id="RU000461"/>
    </source>
</evidence>
<evidence type="ECO:0000256" key="13">
    <source>
        <dbReference type="SAM" id="Phobius"/>
    </source>
</evidence>
<keyword evidence="15" id="KW-1185">Reference proteome</keyword>
<sequence>MEFNYGKAILTLVWLGVFVHLFVRLFHDLVLNPKRLRAILRKQGINGPPSTFLLGNIREIRRAQSSTTGEPVETHNLAAFLFPFFDEWRNQFGQVFMFVLGNIQILHVNEPEAVREITTCTSLDLGKPTYQYKERGALLGQGILTSNGSVWAHQRKILAPELYMDKVKGMMGLISESAVTLLESWKSRIAKEGGVASIKIDQDMRSFSGDVISRACFGSNFTQGQAIFFKMDAAYEKDLLQMVLEGAKNSDLSQEETDRFIVDNCKNIYLAGYETTAVSTIWCLMLLAMNPDWQERVREEVVDICGGHNPNYDMIRKMKQMTMVINEMLRLYPPVTVVSREAFKDMRFGNIFVPKGVNIWTNVLSLHTDPEIWGPDSYKFNPDRFSKGITGACRLPHLYMPFGVGPRICLGQNLAMVELKMLLALILSKFSFTLSPNYVHKPALRLVIEPEYGVDLLYKRDCFDYACAKSPRLPSGPSAVSVPQAIVTPPFAAVAINVVEKGRREERESYGRV</sequence>
<evidence type="ECO:0000256" key="3">
    <source>
        <dbReference type="ARBA" id="ARBA00022617"/>
    </source>
</evidence>
<evidence type="ECO:0000313" key="14">
    <source>
        <dbReference type="EMBL" id="GMN25980.1"/>
    </source>
</evidence>
<keyword evidence="6 13" id="KW-1133">Transmembrane helix</keyword>
<keyword evidence="7 12" id="KW-0560">Oxidoreductase</keyword>
<dbReference type="Proteomes" id="UP001187192">
    <property type="component" value="Unassembled WGS sequence"/>
</dbReference>
<dbReference type="GO" id="GO:0005506">
    <property type="term" value="F:iron ion binding"/>
    <property type="evidence" value="ECO:0007669"/>
    <property type="project" value="InterPro"/>
</dbReference>
<dbReference type="InterPro" id="IPR002401">
    <property type="entry name" value="Cyt_P450_E_grp-I"/>
</dbReference>
<evidence type="ECO:0000256" key="2">
    <source>
        <dbReference type="ARBA" id="ARBA00010617"/>
    </source>
</evidence>
<feature type="binding site" description="axial binding residue" evidence="11">
    <location>
        <position position="409"/>
    </location>
    <ligand>
        <name>heme</name>
        <dbReference type="ChEBI" id="CHEBI:30413"/>
    </ligand>
    <ligandPart>
        <name>Fe</name>
        <dbReference type="ChEBI" id="CHEBI:18248"/>
    </ligandPart>
</feature>
<keyword evidence="10 13" id="KW-0472">Membrane</keyword>
<evidence type="ECO:0000256" key="9">
    <source>
        <dbReference type="ARBA" id="ARBA00023033"/>
    </source>
</evidence>
<evidence type="ECO:0000256" key="8">
    <source>
        <dbReference type="ARBA" id="ARBA00023004"/>
    </source>
</evidence>
<dbReference type="Pfam" id="PF00067">
    <property type="entry name" value="p450"/>
    <property type="match status" value="2"/>
</dbReference>
<dbReference type="InterPro" id="IPR001128">
    <property type="entry name" value="Cyt_P450"/>
</dbReference>
<keyword evidence="8 11" id="KW-0408">Iron</keyword>
<dbReference type="PANTHER" id="PTHR24282">
    <property type="entry name" value="CYTOCHROME P450 FAMILY MEMBER"/>
    <property type="match status" value="1"/>
</dbReference>
<dbReference type="PRINTS" id="PR00463">
    <property type="entry name" value="EP450I"/>
</dbReference>
<evidence type="ECO:0000256" key="6">
    <source>
        <dbReference type="ARBA" id="ARBA00022989"/>
    </source>
</evidence>
<keyword evidence="5 11" id="KW-0479">Metal-binding</keyword>
<dbReference type="PRINTS" id="PR00385">
    <property type="entry name" value="P450"/>
</dbReference>
<evidence type="ECO:0000256" key="10">
    <source>
        <dbReference type="ARBA" id="ARBA00023136"/>
    </source>
</evidence>
<dbReference type="GO" id="GO:0016020">
    <property type="term" value="C:membrane"/>
    <property type="evidence" value="ECO:0007669"/>
    <property type="project" value="UniProtKB-SubCell"/>
</dbReference>
<protein>
    <recommendedName>
        <fullName evidence="16">Cytochrome P450</fullName>
    </recommendedName>
</protein>
<evidence type="ECO:0000256" key="4">
    <source>
        <dbReference type="ARBA" id="ARBA00022692"/>
    </source>
</evidence>
<gene>
    <name evidence="14" type="ORF">TIFTF001_001143</name>
</gene>
<evidence type="ECO:0008006" key="16">
    <source>
        <dbReference type="Google" id="ProtNLM"/>
    </source>
</evidence>
<dbReference type="GO" id="GO:0004497">
    <property type="term" value="F:monooxygenase activity"/>
    <property type="evidence" value="ECO:0007669"/>
    <property type="project" value="UniProtKB-KW"/>
</dbReference>
<evidence type="ECO:0000256" key="11">
    <source>
        <dbReference type="PIRSR" id="PIRSR602401-1"/>
    </source>
</evidence>
<proteinExistence type="inferred from homology"/>